<evidence type="ECO:0000313" key="4">
    <source>
        <dbReference type="Proteomes" id="UP000224871"/>
    </source>
</evidence>
<reference evidence="3" key="2">
    <citation type="submission" date="2016-12" db="EMBL/GenBank/DDBJ databases">
        <authorList>
            <person name="Gaudriault S."/>
        </authorList>
    </citation>
    <scope>NUCLEOTIDE SEQUENCE [LARGE SCALE GENOMIC DNA]</scope>
    <source>
        <strain evidence="3">HGB1681 (deposited as PTA-6826 in the American Type Culture Collection)</strain>
    </source>
</reference>
<dbReference type="Proteomes" id="UP000196435">
    <property type="component" value="Unassembled WGS sequence"/>
</dbReference>
<evidence type="ECO:0000313" key="2">
    <source>
        <dbReference type="EMBL" id="SIP71560.1"/>
    </source>
</evidence>
<sequence length="64" mass="7444">MEIEQLIKINREDERKALAERSASRLRSLSSHVRAKQLDYVAVCELLAGEADNIERQAQEWNYV</sequence>
<reference evidence="2" key="1">
    <citation type="submission" date="2016-12" db="EMBL/GenBank/DDBJ databases">
        <authorList>
            <person name="Song W.-J."/>
            <person name="Kurnit D.M."/>
        </authorList>
    </citation>
    <scope>NUCLEOTIDE SEQUENCE [LARGE SCALE GENOMIC DNA]</scope>
    <source>
        <strain evidence="2">HGB1681</strain>
    </source>
</reference>
<evidence type="ECO:0000313" key="3">
    <source>
        <dbReference type="Proteomes" id="UP000196435"/>
    </source>
</evidence>
<dbReference type="EMBL" id="FTLG01000023">
    <property type="protein sequence ID" value="SIP71560.1"/>
    <property type="molecule type" value="Genomic_DNA"/>
</dbReference>
<proteinExistence type="predicted"/>
<accession>A0A1N6MRW6</accession>
<dbReference type="InterPro" id="IPR020126">
    <property type="entry name" value="DUF2732"/>
</dbReference>
<reference evidence="1 4" key="3">
    <citation type="journal article" date="2017" name="Nat. Microbiol.">
        <title>Natural product diversity associated with the nematode symbionts Photorhabdus and Xenorhabdus.</title>
        <authorList>
            <person name="Tobias N.J."/>
            <person name="Wolff H."/>
            <person name="Djahanschiri B."/>
            <person name="Grundmann F."/>
            <person name="Kronenwerth M."/>
            <person name="Shi Y.M."/>
            <person name="Simonyi S."/>
            <person name="Grun P."/>
            <person name="Shapiro-Ilan D."/>
            <person name="Pidot S.J."/>
            <person name="Stinear T.P."/>
            <person name="Ebersberger I."/>
            <person name="Bode H.B."/>
        </authorList>
    </citation>
    <scope>NUCLEOTIDE SEQUENCE [LARGE SCALE GENOMIC DNA]</scope>
    <source>
        <strain evidence="1 4">DSM 16336</strain>
    </source>
</reference>
<keyword evidence="4" id="KW-1185">Reference proteome</keyword>
<dbReference type="RefSeq" id="WP_086954929.1">
    <property type="nucleotide sequence ID" value="NZ_CAWNQC010000112.1"/>
</dbReference>
<evidence type="ECO:0000313" key="1">
    <source>
        <dbReference type="EMBL" id="PHM38562.1"/>
    </source>
</evidence>
<dbReference type="Pfam" id="PF10809">
    <property type="entry name" value="DUF2732"/>
    <property type="match status" value="1"/>
</dbReference>
<protein>
    <submittedName>
        <fullName evidence="2">Phage protein</fullName>
    </submittedName>
</protein>
<dbReference type="EMBL" id="NIBU01000002">
    <property type="protein sequence ID" value="PHM38562.1"/>
    <property type="molecule type" value="Genomic_DNA"/>
</dbReference>
<dbReference type="Proteomes" id="UP000224871">
    <property type="component" value="Unassembled WGS sequence"/>
</dbReference>
<dbReference type="AlphaFoldDB" id="A0A1N6MRW6"/>
<gene>
    <name evidence="1" type="ORF">Xinn_00259</name>
    <name evidence="2" type="ORF">XIS1_1190039</name>
</gene>
<organism evidence="2 3">
    <name type="scientific">Xenorhabdus innexi</name>
    <dbReference type="NCBI Taxonomy" id="290109"/>
    <lineage>
        <taxon>Bacteria</taxon>
        <taxon>Pseudomonadati</taxon>
        <taxon>Pseudomonadota</taxon>
        <taxon>Gammaproteobacteria</taxon>
        <taxon>Enterobacterales</taxon>
        <taxon>Morganellaceae</taxon>
        <taxon>Xenorhabdus</taxon>
    </lineage>
</organism>
<name>A0A1N6MRW6_9GAMM</name>
<dbReference type="OrthoDB" id="6445301at2"/>